<dbReference type="AlphaFoldDB" id="A0A0U0QPY3"/>
<gene>
    <name evidence="1" type="ORF">ERS007703_00912</name>
    <name evidence="2" type="ORF">ERS007720_01120</name>
</gene>
<dbReference type="Proteomes" id="UP000038802">
    <property type="component" value="Unassembled WGS sequence"/>
</dbReference>
<organism evidence="1 3">
    <name type="scientific">Mycobacterium tuberculosis</name>
    <dbReference type="NCBI Taxonomy" id="1773"/>
    <lineage>
        <taxon>Bacteria</taxon>
        <taxon>Bacillati</taxon>
        <taxon>Actinomycetota</taxon>
        <taxon>Actinomycetes</taxon>
        <taxon>Mycobacteriales</taxon>
        <taxon>Mycobacteriaceae</taxon>
        <taxon>Mycobacterium</taxon>
        <taxon>Mycobacterium tuberculosis complex</taxon>
    </lineage>
</organism>
<sequence length="61" mass="6509">MRWRLLVAVGLLLPDTRMAAAVCSLALMLAMFGANVYASRMADPTGYAGAAPSRSFPWPPP</sequence>
<evidence type="ECO:0000313" key="4">
    <source>
        <dbReference type="Proteomes" id="UP000044938"/>
    </source>
</evidence>
<dbReference type="EMBL" id="CSAJ01000102">
    <property type="protein sequence ID" value="COV88630.1"/>
    <property type="molecule type" value="Genomic_DNA"/>
</dbReference>
<evidence type="ECO:0000313" key="3">
    <source>
        <dbReference type="Proteomes" id="UP000038802"/>
    </source>
</evidence>
<evidence type="ECO:0000313" key="1">
    <source>
        <dbReference type="EMBL" id="COV24016.1"/>
    </source>
</evidence>
<proteinExistence type="predicted"/>
<protein>
    <submittedName>
        <fullName evidence="1">DoxX family protein</fullName>
    </submittedName>
</protein>
<dbReference type="Proteomes" id="UP000044938">
    <property type="component" value="Unassembled WGS sequence"/>
</dbReference>
<reference evidence="1" key="2">
    <citation type="submission" date="2015-03" db="EMBL/GenBank/DDBJ databases">
        <authorList>
            <person name="Murphy D."/>
        </authorList>
    </citation>
    <scope>NUCLEOTIDE SEQUENCE [LARGE SCALE GENOMIC DNA]</scope>
    <source>
        <strain evidence="1">K00500041</strain>
    </source>
</reference>
<evidence type="ECO:0000313" key="2">
    <source>
        <dbReference type="EMBL" id="COV88630.1"/>
    </source>
</evidence>
<accession>A0A0U0QPY3</accession>
<dbReference type="EMBL" id="CSAE01000065">
    <property type="protein sequence ID" value="COV24016.1"/>
    <property type="molecule type" value="Genomic_DNA"/>
</dbReference>
<name>A0A0U0QPY3_MYCTX</name>
<reference evidence="3 4" key="1">
    <citation type="submission" date="2015-03" db="EMBL/GenBank/DDBJ databases">
        <authorList>
            <consortium name="Pathogen Informatics"/>
        </authorList>
    </citation>
    <scope>NUCLEOTIDE SEQUENCE [LARGE SCALE GENOMIC DNA]</scope>
    <source>
        <strain evidence="3">K00500041</strain>
        <strain evidence="2 4">M09401471</strain>
    </source>
</reference>